<dbReference type="Proteomes" id="UP000305906">
    <property type="component" value="Unassembled WGS sequence"/>
</dbReference>
<dbReference type="Pfam" id="PF26563">
    <property type="entry name" value="Rv3660c_N"/>
    <property type="match status" value="1"/>
</dbReference>
<gene>
    <name evidence="2" type="ORF">FE633_13585</name>
</gene>
<reference evidence="2 3" key="1">
    <citation type="submission" date="2019-05" db="EMBL/GenBank/DDBJ databases">
        <title>Streptomyces sp. NEAU-C151, a novel actinomycete isolated from soil.</title>
        <authorList>
            <person name="Han L."/>
            <person name="Jiang H."/>
        </authorList>
    </citation>
    <scope>NUCLEOTIDE SEQUENCE [LARGE SCALE GENOMIC DNA]</scope>
    <source>
        <strain evidence="2 3">NEAU-C151</strain>
    </source>
</reference>
<evidence type="ECO:0000313" key="2">
    <source>
        <dbReference type="EMBL" id="TLS45784.1"/>
    </source>
</evidence>
<name>A0A5R9FZ39_9ACTN</name>
<sequence>MSAPAQAPREGSQAPVLVISDSTDDDPVGLRTCPVPRLHLPSPLFSAEEYQRAPLVLLDDRSYTNFTLRHVPHRPGLIVVLVDPDDGTVYPRAAAIGAEAVIRAEENLSWLHLRLHDATDCRYAHWEALLAGGPADPPPPASN</sequence>
<dbReference type="AlphaFoldDB" id="A0A5R9FZ39"/>
<organism evidence="2 3">
    <name type="scientific">Streptomyces montanus</name>
    <dbReference type="NCBI Taxonomy" id="2580423"/>
    <lineage>
        <taxon>Bacteria</taxon>
        <taxon>Bacillati</taxon>
        <taxon>Actinomycetota</taxon>
        <taxon>Actinomycetes</taxon>
        <taxon>Kitasatosporales</taxon>
        <taxon>Streptomycetaceae</taxon>
        <taxon>Streptomyces</taxon>
    </lineage>
</organism>
<dbReference type="InterPro" id="IPR059050">
    <property type="entry name" value="Rv3660c_N"/>
</dbReference>
<evidence type="ECO:0000313" key="3">
    <source>
        <dbReference type="Proteomes" id="UP000305906"/>
    </source>
</evidence>
<protein>
    <recommendedName>
        <fullName evidence="1">Rv3660c-like CheY-like N-terminal domain-containing protein</fullName>
    </recommendedName>
</protein>
<comment type="caution">
    <text evidence="2">The sequence shown here is derived from an EMBL/GenBank/DDBJ whole genome shotgun (WGS) entry which is preliminary data.</text>
</comment>
<evidence type="ECO:0000259" key="1">
    <source>
        <dbReference type="Pfam" id="PF26563"/>
    </source>
</evidence>
<accession>A0A5R9FZ39</accession>
<feature type="domain" description="Rv3660c-like CheY-like N-terminal" evidence="1">
    <location>
        <begin position="46"/>
        <end position="120"/>
    </location>
</feature>
<dbReference type="EMBL" id="VBZC01000012">
    <property type="protein sequence ID" value="TLS45784.1"/>
    <property type="molecule type" value="Genomic_DNA"/>
</dbReference>
<keyword evidence="3" id="KW-1185">Reference proteome</keyword>
<dbReference type="RefSeq" id="WP_138045375.1">
    <property type="nucleotide sequence ID" value="NZ_VBZC01000012.1"/>
</dbReference>
<proteinExistence type="predicted"/>